<evidence type="ECO:0000313" key="3">
    <source>
        <dbReference type="Proteomes" id="UP000735302"/>
    </source>
</evidence>
<sequence length="94" mass="10765">MQTNHGLINAIIPVRQLAERDRSASLSSMVRHKTGRKYVAGVPPSRHAVGGRPGYGAYLQLEEAEEEEEEEEKEEEEEEEKKEKKEENEEKEEA</sequence>
<proteinExistence type="predicted"/>
<protein>
    <submittedName>
        <fullName evidence="2">Uncharacterized protein</fullName>
    </submittedName>
</protein>
<feature type="region of interest" description="Disordered" evidence="1">
    <location>
        <begin position="40"/>
        <end position="94"/>
    </location>
</feature>
<reference evidence="2 3" key="1">
    <citation type="journal article" date="2021" name="Elife">
        <title>Chloroplast acquisition without the gene transfer in kleptoplastic sea slugs, Plakobranchus ocellatus.</title>
        <authorList>
            <person name="Maeda T."/>
            <person name="Takahashi S."/>
            <person name="Yoshida T."/>
            <person name="Shimamura S."/>
            <person name="Takaki Y."/>
            <person name="Nagai Y."/>
            <person name="Toyoda A."/>
            <person name="Suzuki Y."/>
            <person name="Arimoto A."/>
            <person name="Ishii H."/>
            <person name="Satoh N."/>
            <person name="Nishiyama T."/>
            <person name="Hasebe M."/>
            <person name="Maruyama T."/>
            <person name="Minagawa J."/>
            <person name="Obokata J."/>
            <person name="Shigenobu S."/>
        </authorList>
    </citation>
    <scope>NUCLEOTIDE SEQUENCE [LARGE SCALE GENOMIC DNA]</scope>
</reference>
<feature type="compositionally biased region" description="Acidic residues" evidence="1">
    <location>
        <begin position="62"/>
        <end position="80"/>
    </location>
</feature>
<evidence type="ECO:0000256" key="1">
    <source>
        <dbReference type="SAM" id="MobiDB-lite"/>
    </source>
</evidence>
<feature type="compositionally biased region" description="Basic and acidic residues" evidence="1">
    <location>
        <begin position="81"/>
        <end position="94"/>
    </location>
</feature>
<keyword evidence="3" id="KW-1185">Reference proteome</keyword>
<dbReference type="EMBL" id="BLXT01002742">
    <property type="protein sequence ID" value="GFN97203.1"/>
    <property type="molecule type" value="Genomic_DNA"/>
</dbReference>
<accession>A0AAV3ZS20</accession>
<evidence type="ECO:0000313" key="2">
    <source>
        <dbReference type="EMBL" id="GFN97203.1"/>
    </source>
</evidence>
<comment type="caution">
    <text evidence="2">The sequence shown here is derived from an EMBL/GenBank/DDBJ whole genome shotgun (WGS) entry which is preliminary data.</text>
</comment>
<dbReference type="AlphaFoldDB" id="A0AAV3ZS20"/>
<organism evidence="2 3">
    <name type="scientific">Plakobranchus ocellatus</name>
    <dbReference type="NCBI Taxonomy" id="259542"/>
    <lineage>
        <taxon>Eukaryota</taxon>
        <taxon>Metazoa</taxon>
        <taxon>Spiralia</taxon>
        <taxon>Lophotrochozoa</taxon>
        <taxon>Mollusca</taxon>
        <taxon>Gastropoda</taxon>
        <taxon>Heterobranchia</taxon>
        <taxon>Euthyneura</taxon>
        <taxon>Panpulmonata</taxon>
        <taxon>Sacoglossa</taxon>
        <taxon>Placobranchoidea</taxon>
        <taxon>Plakobranchidae</taxon>
        <taxon>Plakobranchus</taxon>
    </lineage>
</organism>
<gene>
    <name evidence="2" type="ORF">PoB_002370900</name>
</gene>
<name>A0AAV3ZS20_9GAST</name>
<dbReference type="Proteomes" id="UP000735302">
    <property type="component" value="Unassembled WGS sequence"/>
</dbReference>